<dbReference type="EMBL" id="JAWDJR010000007">
    <property type="protein sequence ID" value="KAK9972611.1"/>
    <property type="molecule type" value="Genomic_DNA"/>
</dbReference>
<dbReference type="GO" id="GO:0051653">
    <property type="term" value="P:spindle localization"/>
    <property type="evidence" value="ECO:0007669"/>
    <property type="project" value="TreeGrafter"/>
</dbReference>
<dbReference type="Pfam" id="PF14662">
    <property type="entry name" value="KASH_CCD"/>
    <property type="match status" value="1"/>
</dbReference>
<evidence type="ECO:0000256" key="1">
    <source>
        <dbReference type="SAM" id="Coils"/>
    </source>
</evidence>
<feature type="region of interest" description="Disordered" evidence="2">
    <location>
        <begin position="863"/>
        <end position="972"/>
    </location>
</feature>
<feature type="compositionally biased region" description="Polar residues" evidence="2">
    <location>
        <begin position="809"/>
        <end position="818"/>
    </location>
</feature>
<dbReference type="Proteomes" id="UP001479290">
    <property type="component" value="Unassembled WGS sequence"/>
</dbReference>
<dbReference type="GO" id="GO:0005640">
    <property type="term" value="C:nuclear outer membrane"/>
    <property type="evidence" value="ECO:0007669"/>
    <property type="project" value="TreeGrafter"/>
</dbReference>
<dbReference type="InterPro" id="IPR039508">
    <property type="entry name" value="KASH5_EF-hand-like_dom"/>
</dbReference>
<feature type="coiled-coil region" evidence="1">
    <location>
        <begin position="250"/>
        <end position="333"/>
    </location>
</feature>
<feature type="compositionally biased region" description="Basic and acidic residues" evidence="2">
    <location>
        <begin position="923"/>
        <end position="933"/>
    </location>
</feature>
<feature type="compositionally biased region" description="Low complexity" evidence="2">
    <location>
        <begin position="1013"/>
        <end position="1022"/>
    </location>
</feature>
<feature type="compositionally biased region" description="Polar residues" evidence="2">
    <location>
        <begin position="956"/>
        <end position="968"/>
    </location>
</feature>
<dbReference type="AlphaFoldDB" id="A0AAW2AIM2"/>
<name>A0AAW2AIM2_CULAL</name>
<reference evidence="5 6" key="1">
    <citation type="submission" date="2024-05" db="EMBL/GenBank/DDBJ databases">
        <title>A high-quality chromosomal-level genome assembly of Topmouth culter (Culter alburnus).</title>
        <authorList>
            <person name="Zhao H."/>
        </authorList>
    </citation>
    <scope>NUCLEOTIDE SEQUENCE [LARGE SCALE GENOMIC DNA]</scope>
    <source>
        <strain evidence="5">CATC2023</strain>
        <tissue evidence="5">Muscle</tissue>
    </source>
</reference>
<dbReference type="GO" id="GO:0007015">
    <property type="term" value="P:actin filament organization"/>
    <property type="evidence" value="ECO:0007669"/>
    <property type="project" value="TreeGrafter"/>
</dbReference>
<dbReference type="GO" id="GO:0051225">
    <property type="term" value="P:spindle assembly"/>
    <property type="evidence" value="ECO:0007669"/>
    <property type="project" value="TreeGrafter"/>
</dbReference>
<comment type="caution">
    <text evidence="5">The sequence shown here is derived from an EMBL/GenBank/DDBJ whole genome shotgun (WGS) entry which is preliminary data.</text>
</comment>
<feature type="non-terminal residue" evidence="5">
    <location>
        <position position="1031"/>
    </location>
</feature>
<evidence type="ECO:0000259" key="3">
    <source>
        <dbReference type="Pfam" id="PF14658"/>
    </source>
</evidence>
<dbReference type="InterPro" id="IPR028170">
    <property type="entry name" value="KASH5"/>
</dbReference>
<feature type="domain" description="Protein KASH5 EF-hand-like" evidence="3">
    <location>
        <begin position="80"/>
        <end position="144"/>
    </location>
</feature>
<evidence type="ECO:0000259" key="4">
    <source>
        <dbReference type="Pfam" id="PF14662"/>
    </source>
</evidence>
<feature type="domain" description="KASH5-like coiled-coil" evidence="4">
    <location>
        <begin position="191"/>
        <end position="378"/>
    </location>
</feature>
<dbReference type="PANTHER" id="PTHR47300">
    <property type="entry name" value="PROTEIN KASH5"/>
    <property type="match status" value="1"/>
</dbReference>
<feature type="region of interest" description="Disordered" evidence="2">
    <location>
        <begin position="779"/>
        <end position="819"/>
    </location>
</feature>
<proteinExistence type="predicted"/>
<dbReference type="Pfam" id="PF14658">
    <property type="entry name" value="EF-hand_9"/>
    <property type="match status" value="1"/>
</dbReference>
<feature type="compositionally biased region" description="Polar residues" evidence="2">
    <location>
        <begin position="910"/>
        <end position="921"/>
    </location>
</feature>
<gene>
    <name evidence="5" type="ORF">ABG768_025902</name>
</gene>
<dbReference type="GO" id="GO:0090220">
    <property type="term" value="P:chromosome localization to nuclear envelope involved in homologous chromosome segregation"/>
    <property type="evidence" value="ECO:0007669"/>
    <property type="project" value="TreeGrafter"/>
</dbReference>
<protein>
    <recommendedName>
        <fullName evidence="7">Lymphoid-restricted membrane protein</fullName>
    </recommendedName>
</protein>
<dbReference type="InterPro" id="IPR028168">
    <property type="entry name" value="KASH5_CC"/>
</dbReference>
<evidence type="ECO:0000313" key="5">
    <source>
        <dbReference type="EMBL" id="KAK9972611.1"/>
    </source>
</evidence>
<dbReference type="GO" id="GO:0034397">
    <property type="term" value="P:telomere localization"/>
    <property type="evidence" value="ECO:0007669"/>
    <property type="project" value="InterPro"/>
</dbReference>
<dbReference type="GO" id="GO:0000781">
    <property type="term" value="C:chromosome, telomeric region"/>
    <property type="evidence" value="ECO:0007669"/>
    <property type="project" value="TreeGrafter"/>
</dbReference>
<evidence type="ECO:0000313" key="6">
    <source>
        <dbReference type="Proteomes" id="UP001479290"/>
    </source>
</evidence>
<accession>A0AAW2AIM2</accession>
<keyword evidence="6" id="KW-1185">Reference proteome</keyword>
<feature type="region of interest" description="Disordered" evidence="2">
    <location>
        <begin position="984"/>
        <end position="1031"/>
    </location>
</feature>
<keyword evidence="1" id="KW-0175">Coiled coil</keyword>
<evidence type="ECO:0000256" key="2">
    <source>
        <dbReference type="SAM" id="MobiDB-lite"/>
    </source>
</evidence>
<feature type="compositionally biased region" description="Acidic residues" evidence="2">
    <location>
        <begin position="1001"/>
        <end position="1012"/>
    </location>
</feature>
<dbReference type="GO" id="GO:0000800">
    <property type="term" value="C:lateral element"/>
    <property type="evidence" value="ECO:0007669"/>
    <property type="project" value="TreeGrafter"/>
</dbReference>
<dbReference type="PANTHER" id="PTHR47300:SF1">
    <property type="entry name" value="PROTEIN KASH5"/>
    <property type="match status" value="1"/>
</dbReference>
<feature type="compositionally biased region" description="Polar residues" evidence="2">
    <location>
        <begin position="863"/>
        <end position="881"/>
    </location>
</feature>
<organism evidence="5 6">
    <name type="scientific">Culter alburnus</name>
    <name type="common">Topmouth culter</name>
    <dbReference type="NCBI Taxonomy" id="194366"/>
    <lineage>
        <taxon>Eukaryota</taxon>
        <taxon>Metazoa</taxon>
        <taxon>Chordata</taxon>
        <taxon>Craniata</taxon>
        <taxon>Vertebrata</taxon>
        <taxon>Euteleostomi</taxon>
        <taxon>Actinopterygii</taxon>
        <taxon>Neopterygii</taxon>
        <taxon>Teleostei</taxon>
        <taxon>Ostariophysi</taxon>
        <taxon>Cypriniformes</taxon>
        <taxon>Xenocyprididae</taxon>
        <taxon>Xenocypridinae</taxon>
        <taxon>Culter</taxon>
    </lineage>
</organism>
<dbReference type="GO" id="GO:0034993">
    <property type="term" value="C:meiotic nuclear membrane microtubule tethering complex"/>
    <property type="evidence" value="ECO:0007669"/>
    <property type="project" value="InterPro"/>
</dbReference>
<dbReference type="GO" id="GO:0090619">
    <property type="term" value="C:meiotic spindle pole"/>
    <property type="evidence" value="ECO:0007669"/>
    <property type="project" value="TreeGrafter"/>
</dbReference>
<sequence length="1031" mass="113494">MASEKPNGHQRSSEEDVGPHLPSLRLVSQNCSVPSLSIDSGTYSLEPCHVLESGEDLTSDRALCDCAETNGFSEEELLNITFEACDTTGKGEVQASTVVQYLQAMTLQSSGHDKLTTLQHMLDPEDQDPPVSRDVFHATMREWIAQCCQDGSPVDKNQATGSALRKLSRTEYHLPLNEATFTDGAECHCESGDLSGLVAELKHTQHRLREQNSSLLRSVSQCEDTILQLSLEVSELHTKLASAQLFVVRARSLSEELDESRSALRESQDRAARAQASNSALIKESERLKALIQITEEKNEKLTLEKNLAEDRINKLRRENSELRGELEESQMVLAVKNRDLTKKNILLEKLKDTHFESHKIIEGLQSELMRLQEHSQQALFRLNKRHIISRGPQRTGVTNHESLHHEIQEAQPSQNVAVELISGSLSQILPSVPQRADIQIKPVVLSHILHAQLSETDKVGNCANEKLQRLSLQEQQQHGSSRHQLVTLLKELELLEAPLVAQGQHKAKRETQEAHIAAAITWWRGQTKEAKKSQTTQDPKEAVVDMQKQIQSLDVDRTKAQSGVKVLLQDQGTSTQEDAQIQFRDVAVITDSSAERLAEEDLLKSLRKVEDMVAQALRAAHVLMGSEKRMKERIEAISIRVERALSRAETTESKLDALEATISANTESLFRSQSMASGILDCSSAAVTSFPTPKPLTQESTLTPFSSKNGGCLLYTRAEDHSNKVSKNPDATLLVQVPGSPSELWLKRADSVCSEPVSAGLPSVSPALLCSLPEPSACEDPTPHNRQENVAGLDRPASSDSFFPESEASGSTLASNKETCRCPNKEEAGCQGTELQNSRGQTESCQKSDCCGRTEALKLLNQGQSSKSVDNNQGFSSLGENQVEDIGRCQEGTEESDCTGRSQEESEYSGKSQARTGNSETQEEHKTSDSSKRQSVQATDLAHNPGDQVDPSAVCQLTRSRGEQTSLKRAHSFVTESVTPFIFPHTRSRPPLTPAMPTVPEEEEDSPEELDSTSSSPSTVSHTIFFTSQL</sequence>
<feature type="region of interest" description="Disordered" evidence="2">
    <location>
        <begin position="1"/>
        <end position="20"/>
    </location>
</feature>
<evidence type="ECO:0008006" key="7">
    <source>
        <dbReference type="Google" id="ProtNLM"/>
    </source>
</evidence>
<dbReference type="GO" id="GO:0070840">
    <property type="term" value="F:dynein complex binding"/>
    <property type="evidence" value="ECO:0007669"/>
    <property type="project" value="TreeGrafter"/>
</dbReference>
<dbReference type="GO" id="GO:0007129">
    <property type="term" value="P:homologous chromosome pairing at meiosis"/>
    <property type="evidence" value="ECO:0007669"/>
    <property type="project" value="TreeGrafter"/>
</dbReference>